<dbReference type="InterPro" id="IPR036869">
    <property type="entry name" value="J_dom_sf"/>
</dbReference>
<gene>
    <name evidence="3" type="ORF">BLGHR1_10736</name>
</gene>
<evidence type="ECO:0000313" key="3">
    <source>
        <dbReference type="EMBL" id="SZF00013.1"/>
    </source>
</evidence>
<organism evidence="3 4">
    <name type="scientific">Blumeria hordei</name>
    <name type="common">Barley powdery mildew</name>
    <name type="synonym">Blumeria graminis f. sp. hordei</name>
    <dbReference type="NCBI Taxonomy" id="2867405"/>
    <lineage>
        <taxon>Eukaryota</taxon>
        <taxon>Fungi</taxon>
        <taxon>Dikarya</taxon>
        <taxon>Ascomycota</taxon>
        <taxon>Pezizomycotina</taxon>
        <taxon>Leotiomycetes</taxon>
        <taxon>Erysiphales</taxon>
        <taxon>Erysiphaceae</taxon>
        <taxon>Blumeria</taxon>
    </lineage>
</organism>
<dbReference type="EMBL" id="UNSH01000006">
    <property type="protein sequence ID" value="SZF00013.1"/>
    <property type="molecule type" value="Genomic_DNA"/>
</dbReference>
<dbReference type="GO" id="GO:0030276">
    <property type="term" value="F:clathrin binding"/>
    <property type="evidence" value="ECO:0007669"/>
    <property type="project" value="TreeGrafter"/>
</dbReference>
<dbReference type="GO" id="GO:0072583">
    <property type="term" value="P:clathrin-dependent endocytosis"/>
    <property type="evidence" value="ECO:0007669"/>
    <property type="project" value="TreeGrafter"/>
</dbReference>
<dbReference type="FunFam" id="1.10.287.110:FF:000002">
    <property type="entry name" value="putative tyrosine-protein phosphatase auxilin isoform X2"/>
    <property type="match status" value="1"/>
</dbReference>
<reference evidence="3 4" key="1">
    <citation type="submission" date="2017-11" db="EMBL/GenBank/DDBJ databases">
        <authorList>
            <person name="Kracher B."/>
        </authorList>
    </citation>
    <scope>NUCLEOTIDE SEQUENCE [LARGE SCALE GENOMIC DNA]</scope>
    <source>
        <strain evidence="3 4">RACE1</strain>
    </source>
</reference>
<accession>A0A383UI96</accession>
<evidence type="ECO:0000256" key="1">
    <source>
        <dbReference type="SAM" id="MobiDB-lite"/>
    </source>
</evidence>
<dbReference type="SUPFAM" id="SSF46565">
    <property type="entry name" value="Chaperone J-domain"/>
    <property type="match status" value="1"/>
</dbReference>
<feature type="region of interest" description="Disordered" evidence="1">
    <location>
        <begin position="129"/>
        <end position="155"/>
    </location>
</feature>
<dbReference type="Gene3D" id="1.25.40.10">
    <property type="entry name" value="Tetratricopeptide repeat domain"/>
    <property type="match status" value="1"/>
</dbReference>
<dbReference type="SUPFAM" id="SSF48452">
    <property type="entry name" value="TPR-like"/>
    <property type="match status" value="1"/>
</dbReference>
<proteinExistence type="predicted"/>
<dbReference type="InterPro" id="IPR015940">
    <property type="entry name" value="UBA"/>
</dbReference>
<dbReference type="AlphaFoldDB" id="A0A383UI96"/>
<name>A0A383UI96_BLUHO</name>
<dbReference type="Gene3D" id="1.10.287.110">
    <property type="entry name" value="DnaJ domain"/>
    <property type="match status" value="1"/>
</dbReference>
<feature type="compositionally biased region" description="Polar residues" evidence="1">
    <location>
        <begin position="173"/>
        <end position="183"/>
    </location>
</feature>
<evidence type="ECO:0000313" key="4">
    <source>
        <dbReference type="Proteomes" id="UP000275772"/>
    </source>
</evidence>
<dbReference type="GO" id="GO:0005737">
    <property type="term" value="C:cytoplasm"/>
    <property type="evidence" value="ECO:0007669"/>
    <property type="project" value="TreeGrafter"/>
</dbReference>
<feature type="region of interest" description="Disordered" evidence="1">
    <location>
        <begin position="173"/>
        <end position="198"/>
    </location>
</feature>
<feature type="compositionally biased region" description="Polar residues" evidence="1">
    <location>
        <begin position="486"/>
        <end position="523"/>
    </location>
</feature>
<dbReference type="GO" id="GO:0031982">
    <property type="term" value="C:vesicle"/>
    <property type="evidence" value="ECO:0007669"/>
    <property type="project" value="TreeGrafter"/>
</dbReference>
<dbReference type="InterPro" id="IPR011990">
    <property type="entry name" value="TPR-like_helical_dom_sf"/>
</dbReference>
<dbReference type="Gene3D" id="1.10.8.10">
    <property type="entry name" value="DNA helicase RuvA subunit, C-terminal domain"/>
    <property type="match status" value="1"/>
</dbReference>
<dbReference type="PANTHER" id="PTHR23172:SF19">
    <property type="entry name" value="J DOMAIN-CONTAINING PROTEIN"/>
    <property type="match status" value="1"/>
</dbReference>
<dbReference type="GO" id="GO:0072318">
    <property type="term" value="P:clathrin coat disassembly"/>
    <property type="evidence" value="ECO:0007669"/>
    <property type="project" value="TreeGrafter"/>
</dbReference>
<dbReference type="FunFam" id="1.25.40.10:FF:000354">
    <property type="entry name" value="UBA domain-containing protein 7"/>
    <property type="match status" value="1"/>
</dbReference>
<feature type="region of interest" description="Disordered" evidence="1">
    <location>
        <begin position="332"/>
        <end position="371"/>
    </location>
</feature>
<feature type="compositionally biased region" description="Polar residues" evidence="1">
    <location>
        <begin position="336"/>
        <end position="345"/>
    </location>
</feature>
<dbReference type="PANTHER" id="PTHR23172">
    <property type="entry name" value="AUXILIN/CYCLIN G-ASSOCIATED KINASE-RELATED"/>
    <property type="match status" value="1"/>
</dbReference>
<dbReference type="PROSITE" id="PS50030">
    <property type="entry name" value="UBA"/>
    <property type="match status" value="1"/>
</dbReference>
<dbReference type="SUPFAM" id="SSF46934">
    <property type="entry name" value="UBA-like"/>
    <property type="match status" value="1"/>
</dbReference>
<feature type="compositionally biased region" description="Polar residues" evidence="1">
    <location>
        <begin position="18"/>
        <end position="69"/>
    </location>
</feature>
<feature type="compositionally biased region" description="Low complexity" evidence="1">
    <location>
        <begin position="136"/>
        <end position="147"/>
    </location>
</feature>
<dbReference type="VEuPathDB" id="FungiDB:BLGHR1_10736"/>
<feature type="region of interest" description="Disordered" evidence="1">
    <location>
        <begin position="1"/>
        <end position="69"/>
    </location>
</feature>
<dbReference type="Proteomes" id="UP000275772">
    <property type="component" value="Unassembled WGS sequence"/>
</dbReference>
<evidence type="ECO:0000259" key="2">
    <source>
        <dbReference type="PROSITE" id="PS50030"/>
    </source>
</evidence>
<dbReference type="InterPro" id="IPR009060">
    <property type="entry name" value="UBA-like_sf"/>
</dbReference>
<feature type="region of interest" description="Disordered" evidence="1">
    <location>
        <begin position="484"/>
        <end position="528"/>
    </location>
</feature>
<sequence length="910" mass="101365">MNDLNSLDWSAPPKNDNSRSAPSKQYHTLLPSSNPQNFSPNTPSYTQQSGSCKLTLGTPSTPKTVSGDSFSNLVSFGSSKQTDITLRERQELLEADRRKQEEKKKKQFEAQFGNDAFWNEVGSKSPGDPLLPYNFSKSKTNTNASTSLQNSPVPRRNVAQDFETEESLFKAFNSSTKVDNSSHYPPPSMPENKTPEKNMISRKPIDLSKPEAWKLPQSLPGAKFEDDDPFGLGPTSTNNLELPSNEEALDDDFLGNLGKPVEYVKKLSSNNISSPQISKEENPMQISLAKLMDMGFTEEQSRRALSESGCGFDTQAAVSWILNDAHKQTRKIQVGKDTSSKNISTKPDLKAPYLDNKNNPTDIVRMSDERYSPSRSKLGNIRLSNDNLDISKAAVAVSSNLLKTANSLWKNSQKKVQKAVAEFQHQDSDPNHPKWMRDAPEHETVQHASNFKGSLRSRRNSSVTDEALLLEIDGDINQRKLRSTETKISIQNSSRERSISNPRLPSELSRSSARSYQFSQSNDVYKKNGDDIKTEKVYVSPARRRIATIHPHPQPQPTLPKTEPSVTVKPSKLSNILHESRQTPASTLKSIVSKPCKPNVPARKLPDLSSKDLQISTQHRIAGTSHFKRGDYASAHLSYSSSISALPSSHPIIIVLLCNRALTSLKTGLPKSAVSDANIALDLIGESRGDAEVIDLGPGESGGIKNMREYYGKALMRKAEALEQMEHWKDAAEVWKNCVEQGIGGPTAVQGRTRCEKSFSPQPLQKIRNKNTKIIPVSNSRMTTEDPDSVAVKKLREANKQAEKIDHEKFILSEKVEARVDMWRNGKLDNLRALIGSLDAVMWEGSDWKKVGMHELVQNNRVKINYMKAISKTHPDKLPQNASTEVRMIASLVFATLNESWDKFRQQNGL</sequence>
<protein>
    <recommendedName>
        <fullName evidence="2">UBA domain-containing protein</fullName>
    </recommendedName>
</protein>
<feature type="domain" description="UBA" evidence="2">
    <location>
        <begin position="278"/>
        <end position="324"/>
    </location>
</feature>
<dbReference type="Pfam" id="PF22562">
    <property type="entry name" value="UBA_7"/>
    <property type="match status" value="1"/>
</dbReference>